<proteinExistence type="predicted"/>
<dbReference type="Gene3D" id="1.20.5.4130">
    <property type="match status" value="1"/>
</dbReference>
<name>A0ABD1H6M1_SALDI</name>
<feature type="domain" description="Disease resistance R13L4/SHOC-2-like LRR" evidence="2">
    <location>
        <begin position="178"/>
        <end position="478"/>
    </location>
</feature>
<evidence type="ECO:0000313" key="3">
    <source>
        <dbReference type="EMBL" id="KAL1552057.1"/>
    </source>
</evidence>
<protein>
    <recommendedName>
        <fullName evidence="2">Disease resistance R13L4/SHOC-2-like LRR domain-containing protein</fullName>
    </recommendedName>
</protein>
<evidence type="ECO:0000313" key="4">
    <source>
        <dbReference type="Proteomes" id="UP001567538"/>
    </source>
</evidence>
<gene>
    <name evidence="3" type="ORF">AAHA92_12903</name>
</gene>
<dbReference type="PANTHER" id="PTHR15140">
    <property type="entry name" value="TUBULIN-SPECIFIC CHAPERONE E"/>
    <property type="match status" value="1"/>
</dbReference>
<comment type="caution">
    <text evidence="3">The sequence shown here is derived from an EMBL/GenBank/DDBJ whole genome shotgun (WGS) entry which is preliminary data.</text>
</comment>
<dbReference type="SUPFAM" id="SSF52058">
    <property type="entry name" value="L domain-like"/>
    <property type="match status" value="1"/>
</dbReference>
<dbReference type="Proteomes" id="UP001567538">
    <property type="component" value="Unassembled WGS sequence"/>
</dbReference>
<dbReference type="Pfam" id="PF23598">
    <property type="entry name" value="LRR_14"/>
    <property type="match status" value="1"/>
</dbReference>
<dbReference type="AlphaFoldDB" id="A0ABD1H6M1"/>
<dbReference type="InterPro" id="IPR055414">
    <property type="entry name" value="LRR_R13L4/SHOC2-like"/>
</dbReference>
<organism evidence="3 4">
    <name type="scientific">Salvia divinorum</name>
    <name type="common">Maria pastora</name>
    <name type="synonym">Diviner's sage</name>
    <dbReference type="NCBI Taxonomy" id="28513"/>
    <lineage>
        <taxon>Eukaryota</taxon>
        <taxon>Viridiplantae</taxon>
        <taxon>Streptophyta</taxon>
        <taxon>Embryophyta</taxon>
        <taxon>Tracheophyta</taxon>
        <taxon>Spermatophyta</taxon>
        <taxon>Magnoliopsida</taxon>
        <taxon>eudicotyledons</taxon>
        <taxon>Gunneridae</taxon>
        <taxon>Pentapetalae</taxon>
        <taxon>asterids</taxon>
        <taxon>lamiids</taxon>
        <taxon>Lamiales</taxon>
        <taxon>Lamiaceae</taxon>
        <taxon>Nepetoideae</taxon>
        <taxon>Mentheae</taxon>
        <taxon>Salviinae</taxon>
        <taxon>Salvia</taxon>
        <taxon>Salvia subgen. Calosphace</taxon>
    </lineage>
</organism>
<dbReference type="Gene3D" id="3.80.10.10">
    <property type="entry name" value="Ribonuclease Inhibitor"/>
    <property type="match status" value="1"/>
</dbReference>
<reference evidence="3 4" key="1">
    <citation type="submission" date="2024-06" db="EMBL/GenBank/DDBJ databases">
        <title>A chromosome level genome sequence of Diviner's sage (Salvia divinorum).</title>
        <authorList>
            <person name="Ford S.A."/>
            <person name="Ro D.-K."/>
            <person name="Ness R.W."/>
            <person name="Phillips M.A."/>
        </authorList>
    </citation>
    <scope>NUCLEOTIDE SEQUENCE [LARGE SCALE GENOMIC DNA]</scope>
    <source>
        <strain evidence="3">SAF-2024a</strain>
        <tissue evidence="3">Leaf</tissue>
    </source>
</reference>
<evidence type="ECO:0000259" key="2">
    <source>
        <dbReference type="Pfam" id="PF23598"/>
    </source>
</evidence>
<accession>A0ABD1H6M1</accession>
<dbReference type="InterPro" id="IPR032675">
    <property type="entry name" value="LRR_dom_sf"/>
</dbReference>
<keyword evidence="4" id="KW-1185">Reference proteome</keyword>
<dbReference type="PANTHER" id="PTHR15140:SF37">
    <property type="entry name" value="UBIQUITIN-LIKE DOMAIN-CONTAINING PROTEIN"/>
    <property type="match status" value="1"/>
</dbReference>
<dbReference type="EMBL" id="JBEAFC010000006">
    <property type="protein sequence ID" value="KAL1552057.1"/>
    <property type="molecule type" value="Genomic_DNA"/>
</dbReference>
<evidence type="ECO:0000256" key="1">
    <source>
        <dbReference type="ARBA" id="ARBA00022737"/>
    </source>
</evidence>
<sequence length="580" mass="67377">MAAYAALASLAQTTNLDTNHAISHFPINAKENIASIHEYVIILLTFLEDYPERANRWESKLRDVACETEDVMEEFMWRQLYYGGEEISSLNFEEELKNVTEKFCLIAGDVMDERPAYSCLSLLTSATAARVSATGNEGMINERRISLRLSGLDDIWCPTIHTILCFQLQSFPSSPSFLRRFRSLRTLNAVSETSEELSSQVFELFYLRYLTLVCSSSIPSAIANLVNLQTLIILPIPDMVPTSRRLQTIFKRKRHWRGSTDFSMPLEIWRMPQLRHLIFYNPCILPHPPNGSNIPLENIQTLTYIKDLVWTEKILQMIPNVKRLGLVYQMDQRCHLHLLKHVLQLQKLELYGLCGFPWMGYNLFTLPRTLKKLTLQGGEFPWEDMSIIGSLPYLQVLKLIDQTTGKTWETADGEFPELRYLLIEGSCLQHWITESSHFPRLKWLMLRFCQDLREIPEAIGNIPTLELIEVDFRNESLVKSAKQIYEDQQSYGNYDLHVRVPSYEHLEIMRRQRQRRKLLWRNSRISPIPSGISPNFRQERSTRHLSLGKWLLSVIHCWSSDISISKYFRLGNPPSTVSQN</sequence>
<keyword evidence="1" id="KW-0677">Repeat</keyword>